<keyword evidence="4" id="KW-0521">NADP</keyword>
<dbReference type="Pfam" id="PF00724">
    <property type="entry name" value="Oxidored_FMN"/>
    <property type="match status" value="1"/>
</dbReference>
<evidence type="ECO:0000256" key="5">
    <source>
        <dbReference type="ARBA" id="ARBA00023002"/>
    </source>
</evidence>
<dbReference type="GO" id="GO:0003959">
    <property type="term" value="F:NADPH dehydrogenase activity"/>
    <property type="evidence" value="ECO:0007669"/>
    <property type="project" value="InterPro"/>
</dbReference>
<dbReference type="InterPro" id="IPR044152">
    <property type="entry name" value="YqjM-like"/>
</dbReference>
<dbReference type="Gene3D" id="3.20.20.70">
    <property type="entry name" value="Aldolase class I"/>
    <property type="match status" value="1"/>
</dbReference>
<dbReference type="InterPro" id="IPR013785">
    <property type="entry name" value="Aldolase_TIM"/>
</dbReference>
<dbReference type="OrthoDB" id="3169239at2"/>
<gene>
    <name evidence="7" type="ORF">RMCB_1733</name>
</gene>
<dbReference type="RefSeq" id="WP_062828447.1">
    <property type="nucleotide sequence ID" value="NZ_BCSX01000019.1"/>
</dbReference>
<dbReference type="InterPro" id="IPR001155">
    <property type="entry name" value="OxRdtase_FMN_N"/>
</dbReference>
<accession>A0A100VX50</accession>
<dbReference type="CDD" id="cd02932">
    <property type="entry name" value="OYE_YqiM_FMN"/>
    <property type="match status" value="1"/>
</dbReference>
<dbReference type="GO" id="GO:0010181">
    <property type="term" value="F:FMN binding"/>
    <property type="evidence" value="ECO:0007669"/>
    <property type="project" value="InterPro"/>
</dbReference>
<dbReference type="STRING" id="146020.RMCB_1733"/>
<dbReference type="PANTHER" id="PTHR43303">
    <property type="entry name" value="NADPH DEHYDROGENASE C23G7.10C-RELATED"/>
    <property type="match status" value="1"/>
</dbReference>
<reference evidence="8" key="1">
    <citation type="journal article" date="2016" name="Genome Announc.">
        <title>Draft Genome Sequences of Five Rapidly Growing Mycobacterium Species, M. thermoresistibile, M. fortuitum subsp. acetamidolyticum, M. canariasense, M. brisbanense, and M. novocastrense.</title>
        <authorList>
            <person name="Katahira K."/>
            <person name="Ogura Y."/>
            <person name="Gotoh Y."/>
            <person name="Hayashi T."/>
        </authorList>
    </citation>
    <scope>NUCLEOTIDE SEQUENCE [LARGE SCALE GENOMIC DNA]</scope>
    <source>
        <strain evidence="8">JCM15654</strain>
    </source>
</reference>
<organism evidence="7 8">
    <name type="scientific">Mycolicibacterium brisbanense</name>
    <dbReference type="NCBI Taxonomy" id="146020"/>
    <lineage>
        <taxon>Bacteria</taxon>
        <taxon>Bacillati</taxon>
        <taxon>Actinomycetota</taxon>
        <taxon>Actinomycetes</taxon>
        <taxon>Mycobacteriales</taxon>
        <taxon>Mycobacteriaceae</taxon>
        <taxon>Mycolicibacterium</taxon>
    </lineage>
</organism>
<evidence type="ECO:0000256" key="2">
    <source>
        <dbReference type="ARBA" id="ARBA00022630"/>
    </source>
</evidence>
<dbReference type="EMBL" id="BCSX01000019">
    <property type="protein sequence ID" value="GAS87637.1"/>
    <property type="molecule type" value="Genomic_DNA"/>
</dbReference>
<keyword evidence="2" id="KW-0285">Flavoprotein</keyword>
<keyword evidence="5" id="KW-0560">Oxidoreductase</keyword>
<evidence type="ECO:0000256" key="3">
    <source>
        <dbReference type="ARBA" id="ARBA00022643"/>
    </source>
</evidence>
<proteinExistence type="predicted"/>
<dbReference type="SUPFAM" id="SSF51395">
    <property type="entry name" value="FMN-linked oxidoreductases"/>
    <property type="match status" value="1"/>
</dbReference>
<dbReference type="Proteomes" id="UP000069620">
    <property type="component" value="Unassembled WGS sequence"/>
</dbReference>
<sequence length="362" mass="38958">MPNLFTPLTIRDVTFAHRAWMSPMMQFAAVPDGPATGSPTDWHLAHLGSRATAGAALVMMEATAVHPQGRSSDYDTGLWNDTQAEAMRRITGFVTAQGSVPGIQLVHAGRKASTGRPWPDPDRTETQWDTVGASAVPFGRLPAPAELSVDEIGAIVRAFGDAAQRAADAGFRVLELHGAHGYLIHQFLSPQSNHRTDAYGGSSANRMRFALEVVRAVRARWPEELPLFFRVSATDWLAGDTDDPRPGWTVQDTIDLATALKPLGVDLMDVSSGGSVPDAVIPVGPGYQVPFAARVRKEAEIATAAVGMITDAEQADSIVNGEQADAVFLARELLRNPAWVRRAADQLGATLAYPPQYARAYR</sequence>
<dbReference type="AlphaFoldDB" id="A0A100VX50"/>
<comment type="cofactor">
    <cofactor evidence="1">
        <name>FMN</name>
        <dbReference type="ChEBI" id="CHEBI:58210"/>
    </cofactor>
</comment>
<comment type="caution">
    <text evidence="7">The sequence shown here is derived from an EMBL/GenBank/DDBJ whole genome shotgun (WGS) entry which is preliminary data.</text>
</comment>
<evidence type="ECO:0000256" key="4">
    <source>
        <dbReference type="ARBA" id="ARBA00022857"/>
    </source>
</evidence>
<feature type="domain" description="NADH:flavin oxidoreductase/NADH oxidase N-terminal" evidence="6">
    <location>
        <begin position="3"/>
        <end position="347"/>
    </location>
</feature>
<evidence type="ECO:0000313" key="8">
    <source>
        <dbReference type="Proteomes" id="UP000069620"/>
    </source>
</evidence>
<dbReference type="PANTHER" id="PTHR43303:SF4">
    <property type="entry name" value="NADPH DEHYDROGENASE C23G7.10C-RELATED"/>
    <property type="match status" value="1"/>
</dbReference>
<dbReference type="GO" id="GO:0050661">
    <property type="term" value="F:NADP binding"/>
    <property type="evidence" value="ECO:0007669"/>
    <property type="project" value="InterPro"/>
</dbReference>
<protein>
    <submittedName>
        <fullName evidence="7">NADH/flavin oxidoreductase</fullName>
    </submittedName>
</protein>
<evidence type="ECO:0000256" key="1">
    <source>
        <dbReference type="ARBA" id="ARBA00001917"/>
    </source>
</evidence>
<reference evidence="8" key="2">
    <citation type="submission" date="2016-02" db="EMBL/GenBank/DDBJ databases">
        <title>Draft genome sequence of five rapidly growing Mycobacterium species.</title>
        <authorList>
            <person name="Katahira K."/>
            <person name="Gotou Y."/>
            <person name="Iida K."/>
            <person name="Ogura Y."/>
            <person name="Hayashi T."/>
        </authorList>
    </citation>
    <scope>NUCLEOTIDE SEQUENCE [LARGE SCALE GENOMIC DNA]</scope>
    <source>
        <strain evidence="8">JCM15654</strain>
    </source>
</reference>
<keyword evidence="8" id="KW-1185">Reference proteome</keyword>
<evidence type="ECO:0000313" key="7">
    <source>
        <dbReference type="EMBL" id="GAS87637.1"/>
    </source>
</evidence>
<evidence type="ECO:0000259" key="6">
    <source>
        <dbReference type="Pfam" id="PF00724"/>
    </source>
</evidence>
<keyword evidence="3" id="KW-0288">FMN</keyword>
<name>A0A100VX50_9MYCO</name>